<comment type="caution">
    <text evidence="2">The sequence shown here is derived from an EMBL/GenBank/DDBJ whole genome shotgun (WGS) entry which is preliminary data.</text>
</comment>
<feature type="transmembrane region" description="Helical" evidence="1">
    <location>
        <begin position="49"/>
        <end position="73"/>
    </location>
</feature>
<name>A0ABT0W790_9BACI</name>
<dbReference type="Proteomes" id="UP001523262">
    <property type="component" value="Unassembled WGS sequence"/>
</dbReference>
<evidence type="ECO:0000313" key="3">
    <source>
        <dbReference type="Proteomes" id="UP001523262"/>
    </source>
</evidence>
<organism evidence="2 3">
    <name type="scientific">Neobacillus pocheonensis</name>
    <dbReference type="NCBI Taxonomy" id="363869"/>
    <lineage>
        <taxon>Bacteria</taxon>
        <taxon>Bacillati</taxon>
        <taxon>Bacillota</taxon>
        <taxon>Bacilli</taxon>
        <taxon>Bacillales</taxon>
        <taxon>Bacillaceae</taxon>
        <taxon>Neobacillus</taxon>
    </lineage>
</organism>
<sequence length="223" mass="25766">MKFETKYLIRWGIPGWVLIFWVFYGILFVKGINPLENNLAEISKGFTLLISLAAIGVPIGYILHQFYFGVIWVKNMKHDFNDAAEKVGDKFPKHSDWLELNDQNYKQNKKVNPHGNYYQFEYVWHSVLLKMNSETRTYVEGRYRHILGTIHGLGALGASSALSMVASAVIFGTDFSNHSLLAYIFLIIGIIIQIIIFVSAIYNYKYFSDNLRAFQIKMLKTYL</sequence>
<protein>
    <recommendedName>
        <fullName evidence="4">DUF4328 domain-containing protein</fullName>
    </recommendedName>
</protein>
<reference evidence="2 3" key="1">
    <citation type="submission" date="2022-06" db="EMBL/GenBank/DDBJ databases">
        <authorList>
            <person name="Jeon C.O."/>
        </authorList>
    </citation>
    <scope>NUCLEOTIDE SEQUENCE [LARGE SCALE GENOMIC DNA]</scope>
    <source>
        <strain evidence="2 3">KCTC 13943</strain>
    </source>
</reference>
<evidence type="ECO:0000313" key="2">
    <source>
        <dbReference type="EMBL" id="MCM2532184.1"/>
    </source>
</evidence>
<evidence type="ECO:0000256" key="1">
    <source>
        <dbReference type="SAM" id="Phobius"/>
    </source>
</evidence>
<gene>
    <name evidence="2" type="ORF">NDK43_06950</name>
</gene>
<accession>A0ABT0W790</accession>
<feature type="transmembrane region" description="Helical" evidence="1">
    <location>
        <begin position="7"/>
        <end position="29"/>
    </location>
</feature>
<keyword evidence="1" id="KW-0472">Membrane</keyword>
<proteinExistence type="predicted"/>
<dbReference type="EMBL" id="JAMQCR010000001">
    <property type="protein sequence ID" value="MCM2532184.1"/>
    <property type="molecule type" value="Genomic_DNA"/>
</dbReference>
<feature type="transmembrane region" description="Helical" evidence="1">
    <location>
        <begin position="146"/>
        <end position="171"/>
    </location>
</feature>
<feature type="transmembrane region" description="Helical" evidence="1">
    <location>
        <begin position="183"/>
        <end position="204"/>
    </location>
</feature>
<keyword evidence="1" id="KW-0812">Transmembrane</keyword>
<keyword evidence="3" id="KW-1185">Reference proteome</keyword>
<evidence type="ECO:0008006" key="4">
    <source>
        <dbReference type="Google" id="ProtNLM"/>
    </source>
</evidence>
<keyword evidence="1" id="KW-1133">Transmembrane helix</keyword>